<comment type="caution">
    <text evidence="1">The sequence shown here is derived from an EMBL/GenBank/DDBJ whole genome shotgun (WGS) entry which is preliminary data.</text>
</comment>
<protein>
    <submittedName>
        <fullName evidence="1">Uncharacterized protein</fullName>
    </submittedName>
</protein>
<evidence type="ECO:0000313" key="2">
    <source>
        <dbReference type="Proteomes" id="UP000018211"/>
    </source>
</evidence>
<dbReference type="EMBL" id="CAOF01000159">
    <property type="protein sequence ID" value="CCO48835.1"/>
    <property type="molecule type" value="Genomic_DNA"/>
</dbReference>
<gene>
    <name evidence="1" type="ORF">VIBNISOn1_650009</name>
</gene>
<sequence>MTFSGSKTYFYGEKPRYIGASLSNDGGQTYTDFNLQIVDNPDFMYKWYGDTFYDYNRNDSLWIRFRVWDGVPQYGGKATKYDTKWVSCPW</sequence>
<name>A0AAV2VVR6_9VIBR</name>
<proteinExistence type="predicted"/>
<accession>A0AAV2VVR6</accession>
<dbReference type="AlphaFoldDB" id="A0AAV2VVR6"/>
<evidence type="ECO:0000313" key="1">
    <source>
        <dbReference type="EMBL" id="CCO48835.1"/>
    </source>
</evidence>
<organism evidence="1 2">
    <name type="scientific">Vibrio nigripulchritudo SOn1</name>
    <dbReference type="NCBI Taxonomy" id="1238450"/>
    <lineage>
        <taxon>Bacteria</taxon>
        <taxon>Pseudomonadati</taxon>
        <taxon>Pseudomonadota</taxon>
        <taxon>Gammaproteobacteria</taxon>
        <taxon>Vibrionales</taxon>
        <taxon>Vibrionaceae</taxon>
        <taxon>Vibrio</taxon>
    </lineage>
</organism>
<reference evidence="1 2" key="1">
    <citation type="journal article" date="2013" name="ISME J.">
        <title>Comparative genomics of pathogenic lineages of Vibrio nigripulchritudo identifies virulence-associated traits.</title>
        <authorList>
            <person name="Goudenege D."/>
            <person name="Labreuche Y."/>
            <person name="Krin E."/>
            <person name="Ansquer D."/>
            <person name="Mangenot S."/>
            <person name="Calteau A."/>
            <person name="Medigue C."/>
            <person name="Mazel D."/>
            <person name="Polz M.F."/>
            <person name="Le Roux F."/>
        </authorList>
    </citation>
    <scope>NUCLEOTIDE SEQUENCE [LARGE SCALE GENOMIC DNA]</scope>
    <source>
        <strain evidence="1 2">SOn1</strain>
    </source>
</reference>
<dbReference type="Proteomes" id="UP000018211">
    <property type="component" value="Unassembled WGS sequence"/>
</dbReference>